<dbReference type="Proteomes" id="UP000606720">
    <property type="component" value="Unassembled WGS sequence"/>
</dbReference>
<evidence type="ECO:0000313" key="9">
    <source>
        <dbReference type="Proteomes" id="UP000606720"/>
    </source>
</evidence>
<reference evidence="8" key="1">
    <citation type="submission" date="2020-08" db="EMBL/GenBank/DDBJ databases">
        <title>Genome public.</title>
        <authorList>
            <person name="Liu C."/>
            <person name="Sun Q."/>
        </authorList>
    </citation>
    <scope>NUCLEOTIDE SEQUENCE</scope>
    <source>
        <strain evidence="8">BX1005</strain>
    </source>
</reference>
<keyword evidence="3 6" id="KW-0540">Nuclease</keyword>
<dbReference type="PANTHER" id="PTHR34137:SF1">
    <property type="entry name" value="EXODEOXYRIBONUCLEASE 7 SMALL SUBUNIT"/>
    <property type="match status" value="1"/>
</dbReference>
<dbReference type="EC" id="3.1.11.6" evidence="6"/>
<comment type="catalytic activity">
    <reaction evidence="6">
        <text>Exonucleolytic cleavage in either 5'- to 3'- or 3'- to 5'-direction to yield nucleoside 5'-phosphates.</text>
        <dbReference type="EC" id="3.1.11.6"/>
    </reaction>
</comment>
<gene>
    <name evidence="6 8" type="primary">xseB</name>
    <name evidence="8" type="ORF">H8S17_05045</name>
</gene>
<dbReference type="EMBL" id="JACOPH010000003">
    <property type="protein sequence ID" value="MBC5713584.1"/>
    <property type="molecule type" value="Genomic_DNA"/>
</dbReference>
<comment type="function">
    <text evidence="6">Bidirectionally degrades single-stranded DNA into large acid-insoluble oligonucleotides, which are then degraded further into small acid-soluble oligonucleotides.</text>
</comment>
<evidence type="ECO:0000256" key="7">
    <source>
        <dbReference type="SAM" id="Coils"/>
    </source>
</evidence>
<dbReference type="SUPFAM" id="SSF116842">
    <property type="entry name" value="XseB-like"/>
    <property type="match status" value="1"/>
</dbReference>
<accession>A0A923LP82</accession>
<feature type="coiled-coil region" evidence="7">
    <location>
        <begin position="37"/>
        <end position="64"/>
    </location>
</feature>
<dbReference type="GO" id="GO:0005829">
    <property type="term" value="C:cytosol"/>
    <property type="evidence" value="ECO:0007669"/>
    <property type="project" value="TreeGrafter"/>
</dbReference>
<comment type="caution">
    <text evidence="8">The sequence shown here is derived from an EMBL/GenBank/DDBJ whole genome shotgun (WGS) entry which is preliminary data.</text>
</comment>
<dbReference type="InterPro" id="IPR003761">
    <property type="entry name" value="Exonuc_VII_S"/>
</dbReference>
<dbReference type="GO" id="GO:0008855">
    <property type="term" value="F:exodeoxyribonuclease VII activity"/>
    <property type="evidence" value="ECO:0007669"/>
    <property type="project" value="UniProtKB-UniRule"/>
</dbReference>
<evidence type="ECO:0000256" key="1">
    <source>
        <dbReference type="ARBA" id="ARBA00009998"/>
    </source>
</evidence>
<name>A0A923LP82_9FIRM</name>
<dbReference type="InterPro" id="IPR037004">
    <property type="entry name" value="Exonuc_VII_ssu_sf"/>
</dbReference>
<dbReference type="GO" id="GO:0009318">
    <property type="term" value="C:exodeoxyribonuclease VII complex"/>
    <property type="evidence" value="ECO:0007669"/>
    <property type="project" value="UniProtKB-UniRule"/>
</dbReference>
<comment type="subcellular location">
    <subcellularLocation>
        <location evidence="6">Cytoplasm</location>
    </subcellularLocation>
</comment>
<dbReference type="Gene3D" id="1.10.287.1040">
    <property type="entry name" value="Exonuclease VII, small subunit"/>
    <property type="match status" value="1"/>
</dbReference>
<dbReference type="AlphaFoldDB" id="A0A923LP82"/>
<dbReference type="PIRSF" id="PIRSF006488">
    <property type="entry name" value="Exonuc_VII_S"/>
    <property type="match status" value="1"/>
</dbReference>
<evidence type="ECO:0000256" key="5">
    <source>
        <dbReference type="ARBA" id="ARBA00022839"/>
    </source>
</evidence>
<keyword evidence="7" id="KW-0175">Coiled coil</keyword>
<dbReference type="RefSeq" id="WP_178051976.1">
    <property type="nucleotide sequence ID" value="NZ_JACOPH010000003.1"/>
</dbReference>
<protein>
    <recommendedName>
        <fullName evidence="6">Exodeoxyribonuclease 7 small subunit</fullName>
        <ecNumber evidence="6">3.1.11.6</ecNumber>
    </recommendedName>
    <alternativeName>
        <fullName evidence="6">Exodeoxyribonuclease VII small subunit</fullName>
        <shortName evidence="6">Exonuclease VII small subunit</shortName>
    </alternativeName>
</protein>
<evidence type="ECO:0000256" key="2">
    <source>
        <dbReference type="ARBA" id="ARBA00022490"/>
    </source>
</evidence>
<proteinExistence type="inferred from homology"/>
<organism evidence="8 9">
    <name type="scientific">Roseburia zhanii</name>
    <dbReference type="NCBI Taxonomy" id="2763064"/>
    <lineage>
        <taxon>Bacteria</taxon>
        <taxon>Bacillati</taxon>
        <taxon>Bacillota</taxon>
        <taxon>Clostridia</taxon>
        <taxon>Lachnospirales</taxon>
        <taxon>Lachnospiraceae</taxon>
        <taxon>Roseburia</taxon>
    </lineage>
</organism>
<keyword evidence="4 6" id="KW-0378">Hydrolase</keyword>
<dbReference type="Pfam" id="PF02609">
    <property type="entry name" value="Exonuc_VII_S"/>
    <property type="match status" value="1"/>
</dbReference>
<evidence type="ECO:0000313" key="8">
    <source>
        <dbReference type="EMBL" id="MBC5713584.1"/>
    </source>
</evidence>
<evidence type="ECO:0000256" key="4">
    <source>
        <dbReference type="ARBA" id="ARBA00022801"/>
    </source>
</evidence>
<dbReference type="NCBIfam" id="TIGR01280">
    <property type="entry name" value="xseB"/>
    <property type="match status" value="1"/>
</dbReference>
<evidence type="ECO:0000256" key="3">
    <source>
        <dbReference type="ARBA" id="ARBA00022722"/>
    </source>
</evidence>
<keyword evidence="5 6" id="KW-0269">Exonuclease</keyword>
<keyword evidence="9" id="KW-1185">Reference proteome</keyword>
<comment type="subunit">
    <text evidence="6">Heterooligomer composed of large and small subunits.</text>
</comment>
<sequence>MAEKRTANLEDLFTEIEEILNHMESSEISLEDSFRLYETGMKKLKQCNDKIDKVEKKMLVINEQGELESFEG</sequence>
<comment type="similarity">
    <text evidence="1 6">Belongs to the XseB family.</text>
</comment>
<keyword evidence="2 6" id="KW-0963">Cytoplasm</keyword>
<evidence type="ECO:0000256" key="6">
    <source>
        <dbReference type="HAMAP-Rule" id="MF_00337"/>
    </source>
</evidence>
<dbReference type="GO" id="GO:0006308">
    <property type="term" value="P:DNA catabolic process"/>
    <property type="evidence" value="ECO:0007669"/>
    <property type="project" value="UniProtKB-UniRule"/>
</dbReference>
<dbReference type="PANTHER" id="PTHR34137">
    <property type="entry name" value="EXODEOXYRIBONUCLEASE 7 SMALL SUBUNIT"/>
    <property type="match status" value="1"/>
</dbReference>
<dbReference type="HAMAP" id="MF_00337">
    <property type="entry name" value="Exonuc_7_S"/>
    <property type="match status" value="1"/>
</dbReference>